<keyword evidence="1" id="KW-0472">Membrane</keyword>
<evidence type="ECO:0000256" key="1">
    <source>
        <dbReference type="SAM" id="Phobius"/>
    </source>
</evidence>
<dbReference type="OrthoDB" id="5586934at2759"/>
<protein>
    <submittedName>
        <fullName evidence="2">Uncharacterized protein</fullName>
    </submittedName>
</protein>
<dbReference type="PANTHER" id="PTHR33802">
    <property type="entry name" value="SI:CH211-161H7.5-RELATED"/>
    <property type="match status" value="1"/>
</dbReference>
<keyword evidence="3" id="KW-1185">Reference proteome</keyword>
<organism evidence="2 3">
    <name type="scientific">Symbiodinium pilosum</name>
    <name type="common">Dinoflagellate</name>
    <dbReference type="NCBI Taxonomy" id="2952"/>
    <lineage>
        <taxon>Eukaryota</taxon>
        <taxon>Sar</taxon>
        <taxon>Alveolata</taxon>
        <taxon>Dinophyceae</taxon>
        <taxon>Suessiales</taxon>
        <taxon>Symbiodiniaceae</taxon>
        <taxon>Symbiodinium</taxon>
    </lineage>
</organism>
<feature type="transmembrane region" description="Helical" evidence="1">
    <location>
        <begin position="84"/>
        <end position="103"/>
    </location>
</feature>
<feature type="transmembrane region" description="Helical" evidence="1">
    <location>
        <begin position="109"/>
        <end position="128"/>
    </location>
</feature>
<keyword evidence="1" id="KW-1133">Transmembrane helix</keyword>
<dbReference type="Proteomes" id="UP000649617">
    <property type="component" value="Unassembled WGS sequence"/>
</dbReference>
<name>A0A812WTG2_SYMPI</name>
<evidence type="ECO:0000313" key="2">
    <source>
        <dbReference type="EMBL" id="CAE7701827.1"/>
    </source>
</evidence>
<accession>A0A812WTG2</accession>
<gene>
    <name evidence="2" type="ORF">SPIL2461_LOCUS19744</name>
</gene>
<feature type="transmembrane region" description="Helical" evidence="1">
    <location>
        <begin position="51"/>
        <end position="72"/>
    </location>
</feature>
<sequence>MEDTSAGQLILNFVAYLINLGITYGSLTGAFGKTNEELSAKYQTLITPAGYAFAIWGPIFIWEGAFAIVQLLPRWRDAAVVQAMTPWWVSACIFQVAWTIFFAQEVIPGALVCMIGILIPLVGGILVVDWKPQQLSSTDYLLLRAPFSLHAGWIIAASALNTCVLAEYLEAAPDVSLALSMLCFCGILLAVALFAFASPKPDVIIPLVAAWALTGIFAELGQPDNLMNPTRFNFFAWPQFVISGVRVAAAVLAAVSIAAAAAVVAAGFISYRRMVKSPREDSVAATTGDAQEDVQA</sequence>
<feature type="transmembrane region" description="Helical" evidence="1">
    <location>
        <begin position="9"/>
        <end position="31"/>
    </location>
</feature>
<dbReference type="AlphaFoldDB" id="A0A812WTG2"/>
<feature type="transmembrane region" description="Helical" evidence="1">
    <location>
        <begin position="240"/>
        <end position="269"/>
    </location>
</feature>
<keyword evidence="1" id="KW-0812">Transmembrane</keyword>
<feature type="transmembrane region" description="Helical" evidence="1">
    <location>
        <begin position="149"/>
        <end position="169"/>
    </location>
</feature>
<evidence type="ECO:0000313" key="3">
    <source>
        <dbReference type="Proteomes" id="UP000649617"/>
    </source>
</evidence>
<comment type="caution">
    <text evidence="2">The sequence shown here is derived from an EMBL/GenBank/DDBJ whole genome shotgun (WGS) entry which is preliminary data.</text>
</comment>
<reference evidence="2" key="1">
    <citation type="submission" date="2021-02" db="EMBL/GenBank/DDBJ databases">
        <authorList>
            <person name="Dougan E. K."/>
            <person name="Rhodes N."/>
            <person name="Thang M."/>
            <person name="Chan C."/>
        </authorList>
    </citation>
    <scope>NUCLEOTIDE SEQUENCE</scope>
</reference>
<proteinExistence type="predicted"/>
<dbReference type="EMBL" id="CAJNIZ010044814">
    <property type="protein sequence ID" value="CAE7701827.1"/>
    <property type="molecule type" value="Genomic_DNA"/>
</dbReference>
<feature type="transmembrane region" description="Helical" evidence="1">
    <location>
        <begin position="203"/>
        <end position="220"/>
    </location>
</feature>
<dbReference type="PANTHER" id="PTHR33802:SF1">
    <property type="entry name" value="XK-RELATED PROTEIN"/>
    <property type="match status" value="1"/>
</dbReference>
<feature type="transmembrane region" description="Helical" evidence="1">
    <location>
        <begin position="175"/>
        <end position="196"/>
    </location>
</feature>